<reference evidence="2 3" key="1">
    <citation type="journal article" date="2023" name="IMA Fungus">
        <title>Comparative genomic study of the Penicillium genus elucidates a diverse pangenome and 15 lateral gene transfer events.</title>
        <authorList>
            <person name="Petersen C."/>
            <person name="Sorensen T."/>
            <person name="Nielsen M.R."/>
            <person name="Sondergaard T.E."/>
            <person name="Sorensen J.L."/>
            <person name="Fitzpatrick D.A."/>
            <person name="Frisvad J.C."/>
            <person name="Nielsen K.L."/>
        </authorList>
    </citation>
    <scope>NUCLEOTIDE SEQUENCE [LARGE SCALE GENOMIC DNA]</scope>
    <source>
        <strain evidence="2 3">IBT 3361</strain>
    </source>
</reference>
<name>A0ABQ8W5S1_PENCH</name>
<proteinExistence type="predicted"/>
<protein>
    <submittedName>
        <fullName evidence="2">Uncharacterized protein</fullName>
    </submittedName>
</protein>
<dbReference type="PANTHER" id="PTHR40640">
    <property type="entry name" value="ANCHORED GLYCOPROTEIN, PUTATIVE (AFU_ORTHOLOGUE AFUA_8G04860)-RELATED"/>
    <property type="match status" value="1"/>
</dbReference>
<dbReference type="PANTHER" id="PTHR40640:SF1">
    <property type="entry name" value="ANCHORED GLYCOPROTEIN, PUTATIVE (AFU_ORTHOLOGUE AFUA_8G04860)-RELATED"/>
    <property type="match status" value="1"/>
</dbReference>
<keyword evidence="3" id="KW-1185">Reference proteome</keyword>
<dbReference type="Proteomes" id="UP001220256">
    <property type="component" value="Unassembled WGS sequence"/>
</dbReference>
<comment type="caution">
    <text evidence="2">The sequence shown here is derived from an EMBL/GenBank/DDBJ whole genome shotgun (WGS) entry which is preliminary data.</text>
</comment>
<evidence type="ECO:0000313" key="3">
    <source>
        <dbReference type="Proteomes" id="UP001220256"/>
    </source>
</evidence>
<organism evidence="2 3">
    <name type="scientific">Penicillium chrysogenum</name>
    <name type="common">Penicillium notatum</name>
    <dbReference type="NCBI Taxonomy" id="5076"/>
    <lineage>
        <taxon>Eukaryota</taxon>
        <taxon>Fungi</taxon>
        <taxon>Dikarya</taxon>
        <taxon>Ascomycota</taxon>
        <taxon>Pezizomycotina</taxon>
        <taxon>Eurotiomycetes</taxon>
        <taxon>Eurotiomycetidae</taxon>
        <taxon>Eurotiales</taxon>
        <taxon>Aspergillaceae</taxon>
        <taxon>Penicillium</taxon>
        <taxon>Penicillium chrysogenum species complex</taxon>
    </lineage>
</organism>
<gene>
    <name evidence="2" type="ORF">N7505_011155</name>
</gene>
<evidence type="ECO:0000256" key="1">
    <source>
        <dbReference type="SAM" id="SignalP"/>
    </source>
</evidence>
<evidence type="ECO:0000313" key="2">
    <source>
        <dbReference type="EMBL" id="KAJ5256004.1"/>
    </source>
</evidence>
<feature type="signal peptide" evidence="1">
    <location>
        <begin position="1"/>
        <end position="15"/>
    </location>
</feature>
<feature type="chain" id="PRO_5046261073" evidence="1">
    <location>
        <begin position="16"/>
        <end position="242"/>
    </location>
</feature>
<keyword evidence="1" id="KW-0732">Signal</keyword>
<dbReference type="EMBL" id="JAPVEB010000010">
    <property type="protein sequence ID" value="KAJ5256004.1"/>
    <property type="molecule type" value="Genomic_DNA"/>
</dbReference>
<sequence>MILQILLTFATLGLAVDYPVVSLFIPNADPQPLLGEVLAAQSATTTYSINCPPGNTNSTQCGMGPGLFLTSAPTSVEYLISAEADNVYNHVVCIVTYLPTGAYTCTDTVTGKGPDTPGTSTSTIGWDQITLFPVTITSTADAVLATANAGSTAKNASQVLPGSQASPAAAATSAAAAATTAAAAATTIDASPTAPATTGSASPTAADTAMATTPAAGAAARLSPTSLVLACAAAQALVVLLL</sequence>
<accession>A0ABQ8W5S1</accession>